<proteinExistence type="predicted"/>
<protein>
    <submittedName>
        <fullName evidence="6">Crp/Fnr family transcriptional regulator</fullName>
    </submittedName>
</protein>
<dbReference type="PANTHER" id="PTHR24567:SF74">
    <property type="entry name" value="HTH-TYPE TRANSCRIPTIONAL REGULATOR ARCR"/>
    <property type="match status" value="1"/>
</dbReference>
<evidence type="ECO:0000256" key="2">
    <source>
        <dbReference type="ARBA" id="ARBA00023125"/>
    </source>
</evidence>
<keyword evidence="2" id="KW-0238">DNA-binding</keyword>
<dbReference type="InterPro" id="IPR018490">
    <property type="entry name" value="cNMP-bd_dom_sf"/>
</dbReference>
<dbReference type="Pfam" id="PF13545">
    <property type="entry name" value="HTH_Crp_2"/>
    <property type="match status" value="1"/>
</dbReference>
<keyword evidence="3" id="KW-0804">Transcription</keyword>
<evidence type="ECO:0000256" key="1">
    <source>
        <dbReference type="ARBA" id="ARBA00023015"/>
    </source>
</evidence>
<dbReference type="PROSITE" id="PS51063">
    <property type="entry name" value="HTH_CRP_2"/>
    <property type="match status" value="1"/>
</dbReference>
<evidence type="ECO:0000256" key="3">
    <source>
        <dbReference type="ARBA" id="ARBA00023163"/>
    </source>
</evidence>
<name>A0ABV6HZR3_9RHOB</name>
<feature type="domain" description="HTH crp-type" evidence="5">
    <location>
        <begin position="124"/>
        <end position="192"/>
    </location>
</feature>
<dbReference type="Gene3D" id="2.60.120.10">
    <property type="entry name" value="Jelly Rolls"/>
    <property type="match status" value="1"/>
</dbReference>
<evidence type="ECO:0000313" key="6">
    <source>
        <dbReference type="EMBL" id="MFC0339468.1"/>
    </source>
</evidence>
<dbReference type="RefSeq" id="WP_377697145.1">
    <property type="nucleotide sequence ID" value="NZ_JBHLWE010000005.1"/>
</dbReference>
<dbReference type="SMART" id="SM00419">
    <property type="entry name" value="HTH_CRP"/>
    <property type="match status" value="1"/>
</dbReference>
<dbReference type="PROSITE" id="PS50042">
    <property type="entry name" value="CNMP_BINDING_3"/>
    <property type="match status" value="1"/>
</dbReference>
<gene>
    <name evidence="6" type="ORF">ACFFII_01650</name>
</gene>
<dbReference type="SUPFAM" id="SSF46785">
    <property type="entry name" value="Winged helix' DNA-binding domain"/>
    <property type="match status" value="1"/>
</dbReference>
<sequence>MLLKGARVQGLGAGQILFLQDEPADALFVVLDGWIKLYRTAPSGIEAMIGTMRDGQSFGDAAALCGQPWPVSAEAISPARLLRLDAGRVRRLLQSDPVLATSMLASAFLRLQQLVAHIEELKTCTSVQRAAEFLLDLAAECENDGPVVLPYNKALIAGRLGMKPETLSRAFARLRDHGVQIEATMVHIKNVAHLRNLVAEGLA</sequence>
<reference evidence="6 7" key="1">
    <citation type="submission" date="2024-09" db="EMBL/GenBank/DDBJ databases">
        <authorList>
            <person name="Sun Q."/>
            <person name="Mori K."/>
        </authorList>
    </citation>
    <scope>NUCLEOTIDE SEQUENCE [LARGE SCALE GENOMIC DNA]</scope>
    <source>
        <strain evidence="6 7">KCTC 22789</strain>
    </source>
</reference>
<dbReference type="Proteomes" id="UP001589799">
    <property type="component" value="Unassembled WGS sequence"/>
</dbReference>
<dbReference type="InterPro" id="IPR036388">
    <property type="entry name" value="WH-like_DNA-bd_sf"/>
</dbReference>
<dbReference type="Gene3D" id="1.10.10.10">
    <property type="entry name" value="Winged helix-like DNA-binding domain superfamily/Winged helix DNA-binding domain"/>
    <property type="match status" value="1"/>
</dbReference>
<dbReference type="CDD" id="cd00038">
    <property type="entry name" value="CAP_ED"/>
    <property type="match status" value="1"/>
</dbReference>
<feature type="domain" description="Cyclic nucleotide-binding" evidence="4">
    <location>
        <begin position="1"/>
        <end position="93"/>
    </location>
</feature>
<dbReference type="Pfam" id="PF00027">
    <property type="entry name" value="cNMP_binding"/>
    <property type="match status" value="1"/>
</dbReference>
<dbReference type="InterPro" id="IPR012318">
    <property type="entry name" value="HTH_CRP"/>
</dbReference>
<dbReference type="PANTHER" id="PTHR24567">
    <property type="entry name" value="CRP FAMILY TRANSCRIPTIONAL REGULATORY PROTEIN"/>
    <property type="match status" value="1"/>
</dbReference>
<dbReference type="SUPFAM" id="SSF51206">
    <property type="entry name" value="cAMP-binding domain-like"/>
    <property type="match status" value="1"/>
</dbReference>
<dbReference type="InterPro" id="IPR000595">
    <property type="entry name" value="cNMP-bd_dom"/>
</dbReference>
<keyword evidence="7" id="KW-1185">Reference proteome</keyword>
<dbReference type="EMBL" id="JBHLWE010000005">
    <property type="protein sequence ID" value="MFC0339468.1"/>
    <property type="molecule type" value="Genomic_DNA"/>
</dbReference>
<keyword evidence="1" id="KW-0805">Transcription regulation</keyword>
<accession>A0ABV6HZR3</accession>
<organism evidence="6 7">
    <name type="scientific">Paracoccus niistensis</name>
    <dbReference type="NCBI Taxonomy" id="632935"/>
    <lineage>
        <taxon>Bacteria</taxon>
        <taxon>Pseudomonadati</taxon>
        <taxon>Pseudomonadota</taxon>
        <taxon>Alphaproteobacteria</taxon>
        <taxon>Rhodobacterales</taxon>
        <taxon>Paracoccaceae</taxon>
        <taxon>Paracoccus</taxon>
    </lineage>
</organism>
<comment type="caution">
    <text evidence="6">The sequence shown here is derived from an EMBL/GenBank/DDBJ whole genome shotgun (WGS) entry which is preliminary data.</text>
</comment>
<evidence type="ECO:0000259" key="4">
    <source>
        <dbReference type="PROSITE" id="PS50042"/>
    </source>
</evidence>
<dbReference type="SMART" id="SM00100">
    <property type="entry name" value="cNMP"/>
    <property type="match status" value="1"/>
</dbReference>
<dbReference type="InterPro" id="IPR036390">
    <property type="entry name" value="WH_DNA-bd_sf"/>
</dbReference>
<dbReference type="InterPro" id="IPR050397">
    <property type="entry name" value="Env_Response_Regulators"/>
</dbReference>
<evidence type="ECO:0000313" key="7">
    <source>
        <dbReference type="Proteomes" id="UP001589799"/>
    </source>
</evidence>
<dbReference type="InterPro" id="IPR014710">
    <property type="entry name" value="RmlC-like_jellyroll"/>
</dbReference>
<evidence type="ECO:0000259" key="5">
    <source>
        <dbReference type="PROSITE" id="PS51063"/>
    </source>
</evidence>